<keyword evidence="2" id="KW-1185">Reference proteome</keyword>
<gene>
    <name evidence="1" type="ORF">NLI96_g1182</name>
</gene>
<reference evidence="1" key="1">
    <citation type="submission" date="2022-07" db="EMBL/GenBank/DDBJ databases">
        <title>Genome Sequence of Physisporinus lineatus.</title>
        <authorList>
            <person name="Buettner E."/>
        </authorList>
    </citation>
    <scope>NUCLEOTIDE SEQUENCE</scope>
    <source>
        <strain evidence="1">VT162</strain>
    </source>
</reference>
<dbReference type="AlphaFoldDB" id="A0AAD5VAT1"/>
<accession>A0AAD5VAT1</accession>
<dbReference type="Proteomes" id="UP001212997">
    <property type="component" value="Unassembled WGS sequence"/>
</dbReference>
<dbReference type="EMBL" id="JANAWD010000022">
    <property type="protein sequence ID" value="KAJ3490770.1"/>
    <property type="molecule type" value="Genomic_DNA"/>
</dbReference>
<protein>
    <submittedName>
        <fullName evidence="1">Uncharacterized protein</fullName>
    </submittedName>
</protein>
<proteinExistence type="predicted"/>
<sequence>MTGNMPIILALPQDLEIKESVRSPSVRKPTRGNDRAPPDFVSLPLVFIVFLLMASGHIRRATTGVEETEAYPSQRLYALPPSRTLTLKLEVW</sequence>
<organism evidence="1 2">
    <name type="scientific">Meripilus lineatus</name>
    <dbReference type="NCBI Taxonomy" id="2056292"/>
    <lineage>
        <taxon>Eukaryota</taxon>
        <taxon>Fungi</taxon>
        <taxon>Dikarya</taxon>
        <taxon>Basidiomycota</taxon>
        <taxon>Agaricomycotina</taxon>
        <taxon>Agaricomycetes</taxon>
        <taxon>Polyporales</taxon>
        <taxon>Meripilaceae</taxon>
        <taxon>Meripilus</taxon>
    </lineage>
</organism>
<evidence type="ECO:0000313" key="2">
    <source>
        <dbReference type="Proteomes" id="UP001212997"/>
    </source>
</evidence>
<evidence type="ECO:0000313" key="1">
    <source>
        <dbReference type="EMBL" id="KAJ3490770.1"/>
    </source>
</evidence>
<comment type="caution">
    <text evidence="1">The sequence shown here is derived from an EMBL/GenBank/DDBJ whole genome shotgun (WGS) entry which is preliminary data.</text>
</comment>
<name>A0AAD5VAT1_9APHY</name>